<reference evidence="2 3" key="1">
    <citation type="journal article" date="2019" name="Commun. Biol.">
        <title>The bagworm genome reveals a unique fibroin gene that provides high tensile strength.</title>
        <authorList>
            <person name="Kono N."/>
            <person name="Nakamura H."/>
            <person name="Ohtoshi R."/>
            <person name="Tomita M."/>
            <person name="Numata K."/>
            <person name="Arakawa K."/>
        </authorList>
    </citation>
    <scope>NUCLEOTIDE SEQUENCE [LARGE SCALE GENOMIC DNA]</scope>
</reference>
<proteinExistence type="predicted"/>
<gene>
    <name evidence="2" type="ORF">EVAR_6646_1</name>
</gene>
<feature type="region of interest" description="Disordered" evidence="1">
    <location>
        <begin position="80"/>
        <end position="109"/>
    </location>
</feature>
<sequence>MELEGYDSGGATPLVDVGDIRREAVDGRRRRRRLAPPLGYDSKRKNKAVRCGAYRNRSEAFWRRRCAVAVINMPASVAASARGGGWSPRISAEPRPRTGSENAPGGGGGGYCVWPRRRRSAGHRRGFYRYPIGTYLPPSLKVETEICQSLPIAFVKNGFWCR</sequence>
<dbReference type="AlphaFoldDB" id="A0A4C1TK98"/>
<comment type="caution">
    <text evidence="2">The sequence shown here is derived from an EMBL/GenBank/DDBJ whole genome shotgun (WGS) entry which is preliminary data.</text>
</comment>
<evidence type="ECO:0000256" key="1">
    <source>
        <dbReference type="SAM" id="MobiDB-lite"/>
    </source>
</evidence>
<dbReference type="EMBL" id="BGZK01000068">
    <property type="protein sequence ID" value="GBP14999.1"/>
    <property type="molecule type" value="Genomic_DNA"/>
</dbReference>
<evidence type="ECO:0000313" key="2">
    <source>
        <dbReference type="EMBL" id="GBP14999.1"/>
    </source>
</evidence>
<dbReference type="Proteomes" id="UP000299102">
    <property type="component" value="Unassembled WGS sequence"/>
</dbReference>
<name>A0A4C1TK98_EUMVA</name>
<keyword evidence="3" id="KW-1185">Reference proteome</keyword>
<protein>
    <submittedName>
        <fullName evidence="2">Uncharacterized protein</fullName>
    </submittedName>
</protein>
<accession>A0A4C1TK98</accession>
<evidence type="ECO:0000313" key="3">
    <source>
        <dbReference type="Proteomes" id="UP000299102"/>
    </source>
</evidence>
<organism evidence="2 3">
    <name type="scientific">Eumeta variegata</name>
    <name type="common">Bagworm moth</name>
    <name type="synonym">Eumeta japonica</name>
    <dbReference type="NCBI Taxonomy" id="151549"/>
    <lineage>
        <taxon>Eukaryota</taxon>
        <taxon>Metazoa</taxon>
        <taxon>Ecdysozoa</taxon>
        <taxon>Arthropoda</taxon>
        <taxon>Hexapoda</taxon>
        <taxon>Insecta</taxon>
        <taxon>Pterygota</taxon>
        <taxon>Neoptera</taxon>
        <taxon>Endopterygota</taxon>
        <taxon>Lepidoptera</taxon>
        <taxon>Glossata</taxon>
        <taxon>Ditrysia</taxon>
        <taxon>Tineoidea</taxon>
        <taxon>Psychidae</taxon>
        <taxon>Oiketicinae</taxon>
        <taxon>Eumeta</taxon>
    </lineage>
</organism>